<dbReference type="AlphaFoldDB" id="A0A1H0KQ97"/>
<dbReference type="RefSeq" id="WP_091780008.1">
    <property type="nucleotide sequence ID" value="NZ_LT629711.1"/>
</dbReference>
<evidence type="ECO:0000259" key="1">
    <source>
        <dbReference type="Pfam" id="PF20469"/>
    </source>
</evidence>
<evidence type="ECO:0000313" key="3">
    <source>
        <dbReference type="Proteomes" id="UP000199077"/>
    </source>
</evidence>
<evidence type="ECO:0000313" key="2">
    <source>
        <dbReference type="EMBL" id="SDO57942.1"/>
    </source>
</evidence>
<organism evidence="2 3">
    <name type="scientific">Pedococcus dokdonensis</name>
    <dbReference type="NCBI Taxonomy" id="443156"/>
    <lineage>
        <taxon>Bacteria</taxon>
        <taxon>Bacillati</taxon>
        <taxon>Actinomycetota</taxon>
        <taxon>Actinomycetes</taxon>
        <taxon>Micrococcales</taxon>
        <taxon>Intrasporangiaceae</taxon>
        <taxon>Pedococcus</taxon>
    </lineage>
</organism>
<reference evidence="3" key="1">
    <citation type="submission" date="2016-10" db="EMBL/GenBank/DDBJ databases">
        <authorList>
            <person name="Varghese N."/>
            <person name="Submissions S."/>
        </authorList>
    </citation>
    <scope>NUCLEOTIDE SEQUENCE [LARGE SCALE GENOMIC DNA]</scope>
    <source>
        <strain evidence="3">DSM 22329</strain>
    </source>
</reference>
<dbReference type="Proteomes" id="UP000199077">
    <property type="component" value="Chromosome I"/>
</dbReference>
<name>A0A1H0KQ97_9MICO</name>
<sequence>MTVSAPLPVPEDATAWVLLEGASDVAAVRTVAHRAGLDLDERGVALVDMHGATNIRRHLLAAHALTDRPRLLGMCDAGEAPFFVRALRRVGCPVEDAGDLPRWGFQVCHRDLEDELVRRLGDDGTRAVLEDLGLTQRFAMLAQQPAWAGGSFHEQVHRFAGTASGRKELMAEALVKPLDPADLPPPLAGLLGSIVQLP</sequence>
<accession>A0A1H0KQ97</accession>
<dbReference type="EMBL" id="LT629711">
    <property type="protein sequence ID" value="SDO57942.1"/>
    <property type="molecule type" value="Genomic_DNA"/>
</dbReference>
<proteinExistence type="predicted"/>
<feature type="domain" description="OLD protein-like TOPRIM" evidence="1">
    <location>
        <begin position="13"/>
        <end position="60"/>
    </location>
</feature>
<dbReference type="STRING" id="443156.SAMN04489867_0073"/>
<dbReference type="Pfam" id="PF20469">
    <property type="entry name" value="OLD-like_TOPRIM"/>
    <property type="match status" value="1"/>
</dbReference>
<gene>
    <name evidence="2" type="ORF">SAMN04489867_0073</name>
</gene>
<keyword evidence="3" id="KW-1185">Reference proteome</keyword>
<dbReference type="InterPro" id="IPR034139">
    <property type="entry name" value="TOPRIM_OLD"/>
</dbReference>
<dbReference type="OrthoDB" id="9152042at2"/>
<protein>
    <recommendedName>
        <fullName evidence="1">OLD protein-like TOPRIM domain-containing protein</fullName>
    </recommendedName>
</protein>